<sequence length="251" mass="28559">MIALTVLTMERRRMLLPLYPEKRRAYDAVVASFILISAGIVAFLVIELWDGTGIDLWRPLGNILIASGLITFAAGWFDLIHGPSRGHAVNHVVEFEGKATGHVSPGLYLCLDHDTEAIRELLTDRAGLVISRYPEDVVRERFGIERIPVFWLTKVEGKNTINPHRLEYLTQLIVSFMGRDKRPKTVLLDGMEYLNIEVGFKTLFRFLTIIKDYAVLNNTIVLVVVGEDTFPEKEWALLRREFPVLGEVRGR</sequence>
<proteinExistence type="predicted"/>
<feature type="transmembrane region" description="Helical" evidence="1">
    <location>
        <begin position="28"/>
        <end position="49"/>
    </location>
</feature>
<dbReference type="KEGG" id="tsl:A3L11_00200"/>
<dbReference type="InterPro" id="IPR008553">
    <property type="entry name" value="DUF835"/>
</dbReference>
<keyword evidence="4" id="KW-1185">Reference proteome</keyword>
<dbReference type="Pfam" id="PF05763">
    <property type="entry name" value="DUF835"/>
    <property type="match status" value="1"/>
</dbReference>
<reference evidence="3 4" key="1">
    <citation type="submission" date="2016-04" db="EMBL/GenBank/DDBJ databases">
        <title>Complete genome sequence of Thermococcus siculi type strain RG-20.</title>
        <authorList>
            <person name="Oger P.M."/>
        </authorList>
    </citation>
    <scope>NUCLEOTIDE SEQUENCE [LARGE SCALE GENOMIC DNA]</scope>
    <source>
        <strain evidence="3 4">RG-20</strain>
    </source>
</reference>
<name>A0A2Z2MM69_9EURY</name>
<feature type="domain" description="DUF835" evidence="2">
    <location>
        <begin position="116"/>
        <end position="242"/>
    </location>
</feature>
<protein>
    <recommendedName>
        <fullName evidence="2">DUF835 domain-containing protein</fullName>
    </recommendedName>
</protein>
<gene>
    <name evidence="3" type="ORF">A3L11_00200</name>
</gene>
<organism evidence="3 4">
    <name type="scientific">Thermococcus siculi</name>
    <dbReference type="NCBI Taxonomy" id="72803"/>
    <lineage>
        <taxon>Archaea</taxon>
        <taxon>Methanobacteriati</taxon>
        <taxon>Methanobacteriota</taxon>
        <taxon>Thermococci</taxon>
        <taxon>Thermococcales</taxon>
        <taxon>Thermococcaceae</taxon>
        <taxon>Thermococcus</taxon>
    </lineage>
</organism>
<evidence type="ECO:0000313" key="3">
    <source>
        <dbReference type="EMBL" id="ASJ07734.1"/>
    </source>
</evidence>
<keyword evidence="1" id="KW-0472">Membrane</keyword>
<evidence type="ECO:0000313" key="4">
    <source>
        <dbReference type="Proteomes" id="UP000250125"/>
    </source>
</evidence>
<dbReference type="Proteomes" id="UP000250125">
    <property type="component" value="Chromosome"/>
</dbReference>
<dbReference type="AlphaFoldDB" id="A0A2Z2MM69"/>
<dbReference type="EMBL" id="CP015103">
    <property type="protein sequence ID" value="ASJ07734.1"/>
    <property type="molecule type" value="Genomic_DNA"/>
</dbReference>
<evidence type="ECO:0000256" key="1">
    <source>
        <dbReference type="SAM" id="Phobius"/>
    </source>
</evidence>
<keyword evidence="1" id="KW-0812">Transmembrane</keyword>
<keyword evidence="1" id="KW-1133">Transmembrane helix</keyword>
<accession>A0A2Z2MM69</accession>
<feature type="transmembrane region" description="Helical" evidence="1">
    <location>
        <begin position="61"/>
        <end position="80"/>
    </location>
</feature>
<evidence type="ECO:0000259" key="2">
    <source>
        <dbReference type="Pfam" id="PF05763"/>
    </source>
</evidence>